<name>A0AAV9PI27_9PEZI</name>
<dbReference type="Proteomes" id="UP001337655">
    <property type="component" value="Unassembled WGS sequence"/>
</dbReference>
<keyword evidence="3" id="KW-1185">Reference proteome</keyword>
<feature type="region of interest" description="Disordered" evidence="1">
    <location>
        <begin position="35"/>
        <end position="59"/>
    </location>
</feature>
<sequence length="71" mass="7864">MADVQLGLSAGNLEDTRLGAERVVWSIEQLLRREQGAEERRDLKQEGDGDDGEGYDEYAGRYAVGVGSKYD</sequence>
<dbReference type="AlphaFoldDB" id="A0AAV9PI27"/>
<protein>
    <submittedName>
        <fullName evidence="2">Uncharacterized protein</fullName>
    </submittedName>
</protein>
<dbReference type="EMBL" id="JAVRRT010000003">
    <property type="protein sequence ID" value="KAK5173244.1"/>
    <property type="molecule type" value="Genomic_DNA"/>
</dbReference>
<reference evidence="2 3" key="1">
    <citation type="submission" date="2023-08" db="EMBL/GenBank/DDBJ databases">
        <title>Black Yeasts Isolated from many extreme environments.</title>
        <authorList>
            <person name="Coleine C."/>
            <person name="Stajich J.E."/>
            <person name="Selbmann L."/>
        </authorList>
    </citation>
    <scope>NUCLEOTIDE SEQUENCE [LARGE SCALE GENOMIC DNA]</scope>
    <source>
        <strain evidence="2 3">CCFEE 5935</strain>
    </source>
</reference>
<comment type="caution">
    <text evidence="2">The sequence shown here is derived from an EMBL/GenBank/DDBJ whole genome shotgun (WGS) entry which is preliminary data.</text>
</comment>
<feature type="compositionally biased region" description="Basic and acidic residues" evidence="1">
    <location>
        <begin position="35"/>
        <end position="47"/>
    </location>
</feature>
<proteinExistence type="predicted"/>
<evidence type="ECO:0000256" key="1">
    <source>
        <dbReference type="SAM" id="MobiDB-lite"/>
    </source>
</evidence>
<dbReference type="RefSeq" id="XP_064661939.1">
    <property type="nucleotide sequence ID" value="XM_064799184.1"/>
</dbReference>
<evidence type="ECO:0000313" key="2">
    <source>
        <dbReference type="EMBL" id="KAK5173244.1"/>
    </source>
</evidence>
<organism evidence="2 3">
    <name type="scientific">Saxophila tyrrhenica</name>
    <dbReference type="NCBI Taxonomy" id="1690608"/>
    <lineage>
        <taxon>Eukaryota</taxon>
        <taxon>Fungi</taxon>
        <taxon>Dikarya</taxon>
        <taxon>Ascomycota</taxon>
        <taxon>Pezizomycotina</taxon>
        <taxon>Dothideomycetes</taxon>
        <taxon>Dothideomycetidae</taxon>
        <taxon>Mycosphaerellales</taxon>
        <taxon>Extremaceae</taxon>
        <taxon>Saxophila</taxon>
    </lineage>
</organism>
<evidence type="ECO:0000313" key="3">
    <source>
        <dbReference type="Proteomes" id="UP001337655"/>
    </source>
</evidence>
<accession>A0AAV9PI27</accession>
<dbReference type="GeneID" id="89923272"/>
<gene>
    <name evidence="2" type="ORF">LTR77_001925</name>
</gene>